<feature type="coiled-coil region" evidence="9">
    <location>
        <begin position="234"/>
        <end position="295"/>
    </location>
</feature>
<dbReference type="Gene3D" id="3.30.457.60">
    <property type="match status" value="1"/>
</dbReference>
<dbReference type="PANTHER" id="PTHR23168">
    <property type="entry name" value="MITOTIC SPINDLE ASSEMBLY CHECKPOINT PROTEIN MAD1 MITOTIC ARREST DEFICIENT-LIKE PROTEIN 1"/>
    <property type="match status" value="1"/>
</dbReference>
<dbReference type="GeneID" id="96903554"/>
<keyword evidence="5" id="KW-0498">Mitosis</keyword>
<dbReference type="GO" id="GO:1901925">
    <property type="term" value="P:negative regulation of protein import into nucleus during spindle assembly checkpoint"/>
    <property type="evidence" value="ECO:0007669"/>
    <property type="project" value="EnsemblFungi"/>
</dbReference>
<evidence type="ECO:0000256" key="10">
    <source>
        <dbReference type="SAM" id="MobiDB-lite"/>
    </source>
</evidence>
<dbReference type="Proteomes" id="UP000001640">
    <property type="component" value="Chromosome 4"/>
</dbReference>
<dbReference type="FunCoup" id="G0VEF7">
    <property type="interactions" value="376"/>
</dbReference>
<comment type="similarity">
    <text evidence="2">Belongs to the MAD1 family.</text>
</comment>
<sequence>MSNNASGGSSPFLETPLSPSSANNVESRIPRFNVNGNVAIGEEKEHQILSLQYKLNTIQNEFEIERLQMQRQLNSVDKKYRTTIDELEHALNDTKFLHETNSSLNEELDSLRKDYEELRASRETDFKDLKRQLEDKTQEVDDLKLNYENEISVINSELQNARIASENDKAMLKRYEEQVSSQSLEIRNLNSVILEKDAEISNLKTSGMMNFQQNDTTEELTAINRLFQDQVKFTKQLEEANIKQANELKKLRNVNESYNFYKIENDKLQNRINTFEKLEKNYQDSQLKIVNLESKLAAWDIVDTDQESHMDLDMNNIQNPVDVIRNWKLLKKENLMLIDENSKVTLSSNNLKILNDELAMERNQLLDLNNNYEQNLINMKKLNHELEQQKLLSFEECKLLRKQLDEFDNFVNEAQGEKSKDGNNENYKDLVDEYKNKTEDLTNELKRINEEQRQQNQQQSQTNKKRKTNDSSSLTYYSQRINELQLENSSLVRDVAKKETVITHLEAKLKQLAELKEKKIRILQLRDGPLLKDQFIKRKELELLKAENNDLLSRSGADMIPKSVYETLNFELKKQEDEIFKSTKKFMRLKEIFNKKSLEFIDVVNSLLGFKLEFQQDNKVKIYSCFKPSNYLMVDLVKNTLVSNLNREDVIADWDELLKVWIEDRGQIPCFLATITLRLWEISDMNK</sequence>
<accession>G0VEF7</accession>
<evidence type="ECO:0000256" key="3">
    <source>
        <dbReference type="ARBA" id="ARBA00022019"/>
    </source>
</evidence>
<protein>
    <recommendedName>
        <fullName evidence="3">Spindle assembly checkpoint component MAD1</fullName>
    </recommendedName>
    <alternativeName>
        <fullName evidence="8">Mitotic arrest deficient protein 1</fullName>
    </alternativeName>
</protein>
<dbReference type="eggNOG" id="KOG4593">
    <property type="taxonomic scope" value="Eukaryota"/>
</dbReference>
<evidence type="ECO:0000256" key="1">
    <source>
        <dbReference type="ARBA" id="ARBA00004123"/>
    </source>
</evidence>
<dbReference type="EMBL" id="HE576755">
    <property type="protein sequence ID" value="CCC69948.1"/>
    <property type="molecule type" value="Genomic_DNA"/>
</dbReference>
<keyword evidence="12" id="KW-1185">Reference proteome</keyword>
<evidence type="ECO:0000256" key="4">
    <source>
        <dbReference type="ARBA" id="ARBA00022618"/>
    </source>
</evidence>
<evidence type="ECO:0000313" key="11">
    <source>
        <dbReference type="EMBL" id="CCC69948.1"/>
    </source>
</evidence>
<keyword evidence="6" id="KW-0539">Nucleus</keyword>
<dbReference type="GO" id="GO:0000776">
    <property type="term" value="C:kinetochore"/>
    <property type="evidence" value="ECO:0007669"/>
    <property type="project" value="EnsemblFungi"/>
</dbReference>
<dbReference type="KEGG" id="ncs:NCAS_0D03670"/>
<feature type="region of interest" description="Disordered" evidence="10">
    <location>
        <begin position="450"/>
        <end position="472"/>
    </location>
</feature>
<evidence type="ECO:0000256" key="2">
    <source>
        <dbReference type="ARBA" id="ARBA00008029"/>
    </source>
</evidence>
<dbReference type="AlphaFoldDB" id="G0VEF7"/>
<dbReference type="GO" id="GO:0005635">
    <property type="term" value="C:nuclear envelope"/>
    <property type="evidence" value="ECO:0007669"/>
    <property type="project" value="TreeGrafter"/>
</dbReference>
<dbReference type="Pfam" id="PF05557">
    <property type="entry name" value="MAD"/>
    <property type="match status" value="1"/>
</dbReference>
<dbReference type="HOGENOM" id="CLU_026595_0_0_1"/>
<dbReference type="GO" id="GO:0006913">
    <property type="term" value="P:nucleocytoplasmic transport"/>
    <property type="evidence" value="ECO:0007669"/>
    <property type="project" value="EnsemblFungi"/>
</dbReference>
<dbReference type="RefSeq" id="XP_003676309.1">
    <property type="nucleotide sequence ID" value="XM_003676261.1"/>
</dbReference>
<feature type="coiled-coil region" evidence="9">
    <location>
        <begin position="101"/>
        <end position="192"/>
    </location>
</feature>
<comment type="subcellular location">
    <subcellularLocation>
        <location evidence="1">Nucleus</location>
    </subcellularLocation>
</comment>
<feature type="coiled-coil region" evidence="9">
    <location>
        <begin position="351"/>
        <end position="389"/>
    </location>
</feature>
<dbReference type="GO" id="GO:0044774">
    <property type="term" value="P:mitotic DNA integrity checkpoint signaling"/>
    <property type="evidence" value="ECO:0007669"/>
    <property type="project" value="EnsemblFungi"/>
</dbReference>
<keyword evidence="7" id="KW-0131">Cell cycle</keyword>
<evidence type="ECO:0000256" key="9">
    <source>
        <dbReference type="SAM" id="Coils"/>
    </source>
</evidence>
<evidence type="ECO:0000256" key="6">
    <source>
        <dbReference type="ARBA" id="ARBA00023242"/>
    </source>
</evidence>
<evidence type="ECO:0000256" key="7">
    <source>
        <dbReference type="ARBA" id="ARBA00023306"/>
    </source>
</evidence>
<dbReference type="GO" id="GO:0072686">
    <property type="term" value="C:mitotic spindle"/>
    <property type="evidence" value="ECO:0007669"/>
    <property type="project" value="TreeGrafter"/>
</dbReference>
<dbReference type="STRING" id="1064592.G0VEF7"/>
<organism evidence="11 12">
    <name type="scientific">Naumovozyma castellii</name>
    <name type="common">Yeast</name>
    <name type="synonym">Saccharomyces castellii</name>
    <dbReference type="NCBI Taxonomy" id="27288"/>
    <lineage>
        <taxon>Eukaryota</taxon>
        <taxon>Fungi</taxon>
        <taxon>Dikarya</taxon>
        <taxon>Ascomycota</taxon>
        <taxon>Saccharomycotina</taxon>
        <taxon>Saccharomycetes</taxon>
        <taxon>Saccharomycetales</taxon>
        <taxon>Saccharomycetaceae</taxon>
        <taxon>Naumovozyma</taxon>
    </lineage>
</organism>
<keyword evidence="4" id="KW-0132">Cell division</keyword>
<reference evidence="11 12" key="1">
    <citation type="journal article" date="2011" name="Proc. Natl. Acad. Sci. U.S.A.">
        <title>Evolutionary erosion of yeast sex chromosomes by mating-type switching accidents.</title>
        <authorList>
            <person name="Gordon J.L."/>
            <person name="Armisen D."/>
            <person name="Proux-Wera E."/>
            <person name="Oheigeartaigh S.S."/>
            <person name="Byrne K.P."/>
            <person name="Wolfe K.H."/>
        </authorList>
    </citation>
    <scope>NUCLEOTIDE SEQUENCE [LARGE SCALE GENOMIC DNA]</scope>
    <source>
        <strain evidence="12">ATCC 76901 / BCRC 22586 / CBS 4309 / NBRC 1992 / NRRL Y-12630</strain>
    </source>
</reference>
<dbReference type="GO" id="GO:0090268">
    <property type="term" value="P:activation of mitotic cell cycle spindle assembly checkpoint"/>
    <property type="evidence" value="ECO:0007669"/>
    <property type="project" value="EnsemblFungi"/>
</dbReference>
<name>G0VEF7_NAUCA</name>
<reference key="2">
    <citation type="submission" date="2011-08" db="EMBL/GenBank/DDBJ databases">
        <title>Genome sequence of Naumovozyma castellii.</title>
        <authorList>
            <person name="Gordon J.L."/>
            <person name="Armisen D."/>
            <person name="Proux-Wera E."/>
            <person name="OhEigeartaigh S.S."/>
            <person name="Byrne K.P."/>
            <person name="Wolfe K.H."/>
        </authorList>
    </citation>
    <scope>NUCLEOTIDE SEQUENCE</scope>
    <source>
        <strain>Type strain:CBS 4309</strain>
    </source>
</reference>
<dbReference type="PANTHER" id="PTHR23168:SF0">
    <property type="entry name" value="MITOTIC SPINDLE ASSEMBLY CHECKPOINT PROTEIN MAD1"/>
    <property type="match status" value="1"/>
</dbReference>
<dbReference type="GO" id="GO:0007094">
    <property type="term" value="P:mitotic spindle assembly checkpoint signaling"/>
    <property type="evidence" value="ECO:0007669"/>
    <property type="project" value="EnsemblFungi"/>
</dbReference>
<evidence type="ECO:0000313" key="12">
    <source>
        <dbReference type="Proteomes" id="UP000001640"/>
    </source>
</evidence>
<dbReference type="InParanoid" id="G0VEF7"/>
<proteinExistence type="inferred from homology"/>
<dbReference type="OrthoDB" id="331602at2759"/>
<evidence type="ECO:0000256" key="5">
    <source>
        <dbReference type="ARBA" id="ARBA00022776"/>
    </source>
</evidence>
<gene>
    <name evidence="11" type="primary">NCAS0D03670</name>
    <name evidence="11" type="ordered locus">NCAS_0D03670</name>
</gene>
<dbReference type="GO" id="GO:0051315">
    <property type="term" value="P:attachment of mitotic spindle microtubules to kinetochore"/>
    <property type="evidence" value="ECO:0007669"/>
    <property type="project" value="TreeGrafter"/>
</dbReference>
<feature type="region of interest" description="Disordered" evidence="10">
    <location>
        <begin position="1"/>
        <end position="25"/>
    </location>
</feature>
<dbReference type="GO" id="GO:0051301">
    <property type="term" value="P:cell division"/>
    <property type="evidence" value="ECO:0007669"/>
    <property type="project" value="UniProtKB-KW"/>
</dbReference>
<keyword evidence="9" id="KW-0175">Coiled coil</keyword>
<evidence type="ECO:0000256" key="8">
    <source>
        <dbReference type="ARBA" id="ARBA00032890"/>
    </source>
</evidence>
<dbReference type="InterPro" id="IPR008672">
    <property type="entry name" value="Mad1"/>
</dbReference>
<dbReference type="OMA" id="FGFIIEF"/>